<reference evidence="4" key="1">
    <citation type="submission" date="2011-08" db="EMBL/GenBank/DDBJ databases">
        <authorList>
            <person name="Rombauts S."/>
        </authorList>
    </citation>
    <scope>NUCLEOTIDE SEQUENCE</scope>
    <source>
        <strain evidence="4">London</strain>
    </source>
</reference>
<feature type="transmembrane region" description="Helical" evidence="2">
    <location>
        <begin position="389"/>
        <end position="414"/>
    </location>
</feature>
<keyword evidence="2" id="KW-0812">Transmembrane</keyword>
<reference evidence="3" key="2">
    <citation type="submission" date="2015-06" db="UniProtKB">
        <authorList>
            <consortium name="EnsemblMetazoa"/>
        </authorList>
    </citation>
    <scope>IDENTIFICATION</scope>
</reference>
<keyword evidence="4" id="KW-1185">Reference proteome</keyword>
<keyword evidence="2" id="KW-1133">Transmembrane helix</keyword>
<feature type="compositionally biased region" description="Low complexity" evidence="1">
    <location>
        <begin position="140"/>
        <end position="152"/>
    </location>
</feature>
<feature type="region of interest" description="Disordered" evidence="1">
    <location>
        <begin position="291"/>
        <end position="310"/>
    </location>
</feature>
<dbReference type="EMBL" id="CAEY01000074">
    <property type="status" value="NOT_ANNOTATED_CDS"/>
    <property type="molecule type" value="Genomic_DNA"/>
</dbReference>
<feature type="compositionally biased region" description="Low complexity" evidence="1">
    <location>
        <begin position="171"/>
        <end position="192"/>
    </location>
</feature>
<dbReference type="EnsemblMetazoa" id="tetur11g03650.1">
    <property type="protein sequence ID" value="tetur11g03650.1"/>
    <property type="gene ID" value="tetur11g03650"/>
</dbReference>
<sequence length="422" mass="46919">MPRSILNLALEKELNGFTGTSDVPKDLLDNNGVESIEGDANNTEAKASSISSFGVFSESQLRDVTEVLEVQSRSLIRPSSVNGEEDNELCRTIIDSSHVDGTTRCSNSLSIKRDESKEVQQSGIESDHQEIRSASGLGESCSNSCYSTSSSSLPGNGSDIRENDTEAHLQPSSTSPSSPSSATVTVSTCPSCGSENVDPNLKSHRRYSTESYHQTGQQSNKWKSYSRPEIMSKSSHRSSPYKIKSNCNNSSFKQSSRHHHSHHHHGHHYGHHRLMNRPSKKHSLASELDMIRKKSKSKRDRYCSKSSSTRINSNDLRDAGRCHICKHDEDNRLSGLYPSIGATGLGRTSKTDCPYSLAYDDDHLMSHLCDIDSWHRRRKRETLKKKERAIIAILSIVAVLIFIAMSYFGTILFLRITTMPVS</sequence>
<evidence type="ECO:0000313" key="4">
    <source>
        <dbReference type="Proteomes" id="UP000015104"/>
    </source>
</evidence>
<name>T1KHA3_TETUR</name>
<dbReference type="AlphaFoldDB" id="T1KHA3"/>
<keyword evidence="2" id="KW-0472">Membrane</keyword>
<feature type="compositionally biased region" description="Polar residues" evidence="1">
    <location>
        <begin position="245"/>
        <end position="254"/>
    </location>
</feature>
<evidence type="ECO:0000256" key="2">
    <source>
        <dbReference type="SAM" id="Phobius"/>
    </source>
</evidence>
<feature type="region of interest" description="Disordered" evidence="1">
    <location>
        <begin position="111"/>
        <end position="285"/>
    </location>
</feature>
<accession>T1KHA3</accession>
<evidence type="ECO:0000256" key="1">
    <source>
        <dbReference type="SAM" id="MobiDB-lite"/>
    </source>
</evidence>
<dbReference type="Proteomes" id="UP000015104">
    <property type="component" value="Unassembled WGS sequence"/>
</dbReference>
<feature type="compositionally biased region" description="Basic residues" evidence="1">
    <location>
        <begin position="255"/>
        <end position="283"/>
    </location>
</feature>
<organism evidence="3 4">
    <name type="scientific">Tetranychus urticae</name>
    <name type="common">Two-spotted spider mite</name>
    <dbReference type="NCBI Taxonomy" id="32264"/>
    <lineage>
        <taxon>Eukaryota</taxon>
        <taxon>Metazoa</taxon>
        <taxon>Ecdysozoa</taxon>
        <taxon>Arthropoda</taxon>
        <taxon>Chelicerata</taxon>
        <taxon>Arachnida</taxon>
        <taxon>Acari</taxon>
        <taxon>Acariformes</taxon>
        <taxon>Trombidiformes</taxon>
        <taxon>Prostigmata</taxon>
        <taxon>Eleutherengona</taxon>
        <taxon>Raphignathae</taxon>
        <taxon>Tetranychoidea</taxon>
        <taxon>Tetranychidae</taxon>
        <taxon>Tetranychus</taxon>
    </lineage>
</organism>
<feature type="compositionally biased region" description="Polar residues" evidence="1">
    <location>
        <begin position="209"/>
        <end position="223"/>
    </location>
</feature>
<protein>
    <submittedName>
        <fullName evidence="3">Uncharacterized protein</fullName>
    </submittedName>
</protein>
<evidence type="ECO:0000313" key="3">
    <source>
        <dbReference type="EnsemblMetazoa" id="tetur11g03650.1"/>
    </source>
</evidence>
<dbReference type="HOGENOM" id="CLU_651049_0_0_1"/>
<proteinExistence type="predicted"/>